<proteinExistence type="predicted"/>
<dbReference type="InterPro" id="IPR057670">
    <property type="entry name" value="SH3_retrovirus"/>
</dbReference>
<name>A0A699GPY3_TANCI</name>
<reference evidence="2" key="1">
    <citation type="journal article" date="2019" name="Sci. Rep.">
        <title>Draft genome of Tanacetum cinerariifolium, the natural source of mosquito coil.</title>
        <authorList>
            <person name="Yamashiro T."/>
            <person name="Shiraishi A."/>
            <person name="Satake H."/>
            <person name="Nakayama K."/>
        </authorList>
    </citation>
    <scope>NUCLEOTIDE SEQUENCE</scope>
</reference>
<comment type="caution">
    <text evidence="2">The sequence shown here is derived from an EMBL/GenBank/DDBJ whole genome shotgun (WGS) entry which is preliminary data.</text>
</comment>
<organism evidence="2">
    <name type="scientific">Tanacetum cinerariifolium</name>
    <name type="common">Dalmatian daisy</name>
    <name type="synonym">Chrysanthemum cinerariifolium</name>
    <dbReference type="NCBI Taxonomy" id="118510"/>
    <lineage>
        <taxon>Eukaryota</taxon>
        <taxon>Viridiplantae</taxon>
        <taxon>Streptophyta</taxon>
        <taxon>Embryophyta</taxon>
        <taxon>Tracheophyta</taxon>
        <taxon>Spermatophyta</taxon>
        <taxon>Magnoliopsida</taxon>
        <taxon>eudicotyledons</taxon>
        <taxon>Gunneridae</taxon>
        <taxon>Pentapetalae</taxon>
        <taxon>asterids</taxon>
        <taxon>campanulids</taxon>
        <taxon>Asterales</taxon>
        <taxon>Asteraceae</taxon>
        <taxon>Asteroideae</taxon>
        <taxon>Anthemideae</taxon>
        <taxon>Anthemidinae</taxon>
        <taxon>Tanacetum</taxon>
    </lineage>
</organism>
<evidence type="ECO:0000313" key="2">
    <source>
        <dbReference type="EMBL" id="GEV79913.1"/>
    </source>
</evidence>
<protein>
    <submittedName>
        <fullName evidence="2">Integrase, catalytic region, zinc finger, CCHC-type, peptidase aspartic, catalytic</fullName>
    </submittedName>
</protein>
<evidence type="ECO:0000259" key="1">
    <source>
        <dbReference type="Pfam" id="PF25597"/>
    </source>
</evidence>
<sequence>MDLMKAGENRFLQINELDEMRLDAYESSISYTKRTKRWHDKRIKIPINYEKGDKVSKDMKNRALELHDEDGSEFIVNKQWVKPYQNSLLDTNMENDREDIGKLGAKGDIGFFIGYSANSVAYRVYNPRTKKIMETMNVTFDELSAMDFEQNSSRPEAPRIITAALVLQNLQASTAFMSIQDSASVPKNSSNTLVSSHNVGVPSKQHAQFIINPFATPSTESVVSSTQYVDPSKMHTFYLPYPHDYQWTKGHPLEQVIGEPSRPVLTRSQLKTDGDMCIYELTVNIMELKSVKEALTNPDWIESMQEEIHQFIKLDRSNEDIRLEMAKLIKNNRILLNDNILPHEEASMEVLLPKEKILKLIQAWDDKQIESWSLPELLLQLLNDSRTIDEMLKQREQTAILTVQQEQEEQTAQIFIPNWNFSMINDDEEHSIQYKEYLEKFSNALTTVLLTKEPEYSLSMGYKYLSTISETKSNYVIKSSVKNLVPIPSEYEVVRNHHSCCQVFISAGFLFLLLEYFVPAVSSSLLLLASITAVKQIVIVS</sequence>
<dbReference type="Pfam" id="PF25597">
    <property type="entry name" value="SH3_retrovirus"/>
    <property type="match status" value="1"/>
</dbReference>
<dbReference type="EMBL" id="BKCJ010034666">
    <property type="protein sequence ID" value="GEV79913.1"/>
    <property type="molecule type" value="Genomic_DNA"/>
</dbReference>
<dbReference type="AlphaFoldDB" id="A0A699GPY3"/>
<gene>
    <name evidence="2" type="ORF">Tci_151890</name>
</gene>
<accession>A0A699GPY3</accession>
<feature type="domain" description="Retroviral polymerase SH3-like" evidence="1">
    <location>
        <begin position="98"/>
        <end position="151"/>
    </location>
</feature>